<protein>
    <submittedName>
        <fullName evidence="1">Uncharacterized protein</fullName>
    </submittedName>
</protein>
<comment type="caution">
    <text evidence="1">The sequence shown here is derived from an EMBL/GenBank/DDBJ whole genome shotgun (WGS) entry which is preliminary data.</text>
</comment>
<accession>A0A370B6Q3</accession>
<organism evidence="1 2">
    <name type="scientific">Streptomyces corynorhini</name>
    <dbReference type="NCBI Taxonomy" id="2282652"/>
    <lineage>
        <taxon>Bacteria</taxon>
        <taxon>Bacillati</taxon>
        <taxon>Actinomycetota</taxon>
        <taxon>Actinomycetes</taxon>
        <taxon>Kitasatosporales</taxon>
        <taxon>Streptomycetaceae</taxon>
        <taxon>Streptomyces</taxon>
    </lineage>
</organism>
<gene>
    <name evidence="1" type="ORF">DVH02_14155</name>
</gene>
<keyword evidence="2" id="KW-1185">Reference proteome</keyword>
<sequence>MRDRIRAAAVLAAPTPPTGRCPSGLDFESCRCVDGQTGARCPQGSTRRTIANGWVRRSTPTPTYAAQVINTLADQLAQTHAEPVTIDVQTTAFLDAGRTVLATVPPIVQTAVLDRVIATLPAPRTDQGETCGEWAIRLRSAAVTR</sequence>
<dbReference type="Proteomes" id="UP000253741">
    <property type="component" value="Unassembled WGS sequence"/>
</dbReference>
<reference evidence="1 2" key="1">
    <citation type="submission" date="2018-07" db="EMBL/GenBank/DDBJ databases">
        <title>Streptomyces species from bats.</title>
        <authorList>
            <person name="Dunlap C."/>
        </authorList>
    </citation>
    <scope>NUCLEOTIDE SEQUENCE [LARGE SCALE GENOMIC DNA]</scope>
    <source>
        <strain evidence="1 2">AC230</strain>
    </source>
</reference>
<dbReference type="AlphaFoldDB" id="A0A370B6Q3"/>
<dbReference type="EMBL" id="QQNA01000099">
    <property type="protein sequence ID" value="RDG37507.1"/>
    <property type="molecule type" value="Genomic_DNA"/>
</dbReference>
<proteinExistence type="predicted"/>
<dbReference type="RefSeq" id="WP_114624165.1">
    <property type="nucleotide sequence ID" value="NZ_QQNA01000099.1"/>
</dbReference>
<evidence type="ECO:0000313" key="2">
    <source>
        <dbReference type="Proteomes" id="UP000253741"/>
    </source>
</evidence>
<name>A0A370B6Q3_9ACTN</name>
<evidence type="ECO:0000313" key="1">
    <source>
        <dbReference type="EMBL" id="RDG37507.1"/>
    </source>
</evidence>